<evidence type="ECO:0000256" key="1">
    <source>
        <dbReference type="SAM" id="Phobius"/>
    </source>
</evidence>
<dbReference type="AlphaFoldDB" id="A0A2I7MLA3"/>
<reference evidence="2" key="1">
    <citation type="journal article" date="2017" name="J. ISSAAS">
        <title>Complete mitochondrial genome of Glomeridesmus spelaeus (Diplopoda), a troglobitic species from Carajas iron-ore caves (Para, Brazil).</title>
        <authorList>
            <person name="Nunes G.L."/>
            <person name="Oliveira R.R.M."/>
            <person name="Pires E.S."/>
            <person name="Vasconcelos S."/>
            <person name="Pietrobon T."/>
            <person name="Prous X."/>
            <person name="Oliveira G."/>
        </authorList>
    </citation>
    <scope>NUCLEOTIDE SEQUENCE</scope>
</reference>
<protein>
    <submittedName>
        <fullName evidence="2">NADH dehydrogenase subunit 4L</fullName>
    </submittedName>
</protein>
<keyword evidence="1" id="KW-1133">Transmembrane helix</keyword>
<feature type="transmembrane region" description="Helical" evidence="1">
    <location>
        <begin position="43"/>
        <end position="66"/>
    </location>
</feature>
<dbReference type="Gene3D" id="1.10.287.3510">
    <property type="match status" value="1"/>
</dbReference>
<keyword evidence="1" id="KW-0812">Transmembrane</keyword>
<dbReference type="EMBL" id="MG372113">
    <property type="protein sequence ID" value="AUR43956.1"/>
    <property type="molecule type" value="Genomic_DNA"/>
</dbReference>
<keyword evidence="2" id="KW-0496">Mitochondrion</keyword>
<proteinExistence type="predicted"/>
<geneLocation type="mitochondrion" evidence="2"/>
<organism evidence="2">
    <name type="scientific">Glomeridesmus spelaeus</name>
    <dbReference type="NCBI Taxonomy" id="2071608"/>
    <lineage>
        <taxon>Eukaryota</taxon>
        <taxon>Metazoa</taxon>
        <taxon>Ecdysozoa</taxon>
        <taxon>Arthropoda</taxon>
        <taxon>Myriapoda</taxon>
        <taxon>Diplopoda</taxon>
        <taxon>Pentazonia</taxon>
        <taxon>Glomeridesmida</taxon>
        <taxon>Glomeridesmidae</taxon>
        <taxon>Glomeridesmus</taxon>
    </lineage>
</organism>
<keyword evidence="1" id="KW-0472">Membrane</keyword>
<name>A0A2I7MLA3_9MYRI</name>
<evidence type="ECO:0000313" key="2">
    <source>
        <dbReference type="EMBL" id="AUR43956.1"/>
    </source>
</evidence>
<accession>A0A2I7MLA3</accession>
<sequence length="82" mass="9542">MEYFILFMFLIGLLVYVSNYKYMMLVSYMFSVILLFNGMDMYMLLVLLGFIASEGALGLGILVCVIREYGKEDFFIMDLLKC</sequence>
<gene>
    <name evidence="2" type="primary">nad4l</name>
</gene>